<accession>A0A0K2V573</accession>
<proteinExistence type="predicted"/>
<name>A0A0K2V573_LEPSM</name>
<dbReference type="EMBL" id="HACA01028089">
    <property type="protein sequence ID" value="CDW45450.1"/>
    <property type="molecule type" value="Transcribed_RNA"/>
</dbReference>
<sequence>MTRIHEYVINVSNVLNSSVFRCFVTTSVHGFGRKLFGTWWKRPVIFLTIRLSMA</sequence>
<protein>
    <submittedName>
        <fullName evidence="1">Uncharacterized protein</fullName>
    </submittedName>
</protein>
<organism evidence="1">
    <name type="scientific">Lepeophtheirus salmonis</name>
    <name type="common">Salmon louse</name>
    <name type="synonym">Caligus salmonis</name>
    <dbReference type="NCBI Taxonomy" id="72036"/>
    <lineage>
        <taxon>Eukaryota</taxon>
        <taxon>Metazoa</taxon>
        <taxon>Ecdysozoa</taxon>
        <taxon>Arthropoda</taxon>
        <taxon>Crustacea</taxon>
        <taxon>Multicrustacea</taxon>
        <taxon>Hexanauplia</taxon>
        <taxon>Copepoda</taxon>
        <taxon>Siphonostomatoida</taxon>
        <taxon>Caligidae</taxon>
        <taxon>Lepeophtheirus</taxon>
    </lineage>
</organism>
<dbReference type="AlphaFoldDB" id="A0A0K2V573"/>
<reference evidence="1" key="1">
    <citation type="submission" date="2014-05" db="EMBL/GenBank/DDBJ databases">
        <authorList>
            <person name="Chronopoulou M."/>
        </authorList>
    </citation>
    <scope>NUCLEOTIDE SEQUENCE</scope>
    <source>
        <tissue evidence="1">Whole organism</tissue>
    </source>
</reference>
<evidence type="ECO:0000313" key="1">
    <source>
        <dbReference type="EMBL" id="CDW45450.1"/>
    </source>
</evidence>